<keyword evidence="2 3" id="KW-0040">ANK repeat</keyword>
<feature type="repeat" description="ANK" evidence="3">
    <location>
        <begin position="265"/>
        <end position="297"/>
    </location>
</feature>
<dbReference type="InterPro" id="IPR036770">
    <property type="entry name" value="Ankyrin_rpt-contain_sf"/>
</dbReference>
<dbReference type="InterPro" id="IPR002110">
    <property type="entry name" value="Ankyrin_rpt"/>
</dbReference>
<evidence type="ECO:0000313" key="4">
    <source>
        <dbReference type="EMBL" id="KAJ7311494.1"/>
    </source>
</evidence>
<accession>A0AAD6Z7V7</accession>
<proteinExistence type="predicted"/>
<dbReference type="EMBL" id="JARIHO010000075">
    <property type="protein sequence ID" value="KAJ7311494.1"/>
    <property type="molecule type" value="Genomic_DNA"/>
</dbReference>
<dbReference type="Pfam" id="PF12796">
    <property type="entry name" value="Ank_2"/>
    <property type="match status" value="3"/>
</dbReference>
<comment type="caution">
    <text evidence="4">The sequence shown here is derived from an EMBL/GenBank/DDBJ whole genome shotgun (WGS) entry which is preliminary data.</text>
</comment>
<dbReference type="SMART" id="SM00248">
    <property type="entry name" value="ANK"/>
    <property type="match status" value="9"/>
</dbReference>
<evidence type="ECO:0000313" key="5">
    <source>
        <dbReference type="Proteomes" id="UP001218218"/>
    </source>
</evidence>
<feature type="repeat" description="ANK" evidence="3">
    <location>
        <begin position="239"/>
        <end position="267"/>
    </location>
</feature>
<evidence type="ECO:0000256" key="3">
    <source>
        <dbReference type="PROSITE-ProRule" id="PRU00023"/>
    </source>
</evidence>
<dbReference type="PROSITE" id="PS50088">
    <property type="entry name" value="ANK_REPEAT"/>
    <property type="match status" value="2"/>
</dbReference>
<reference evidence="4" key="1">
    <citation type="submission" date="2023-03" db="EMBL/GenBank/DDBJ databases">
        <title>Massive genome expansion in bonnet fungi (Mycena s.s.) driven by repeated elements and novel gene families across ecological guilds.</title>
        <authorList>
            <consortium name="Lawrence Berkeley National Laboratory"/>
            <person name="Harder C.B."/>
            <person name="Miyauchi S."/>
            <person name="Viragh M."/>
            <person name="Kuo A."/>
            <person name="Thoen E."/>
            <person name="Andreopoulos B."/>
            <person name="Lu D."/>
            <person name="Skrede I."/>
            <person name="Drula E."/>
            <person name="Henrissat B."/>
            <person name="Morin E."/>
            <person name="Kohler A."/>
            <person name="Barry K."/>
            <person name="LaButti K."/>
            <person name="Morin E."/>
            <person name="Salamov A."/>
            <person name="Lipzen A."/>
            <person name="Mereny Z."/>
            <person name="Hegedus B."/>
            <person name="Baldrian P."/>
            <person name="Stursova M."/>
            <person name="Weitz H."/>
            <person name="Taylor A."/>
            <person name="Grigoriev I.V."/>
            <person name="Nagy L.G."/>
            <person name="Martin F."/>
            <person name="Kauserud H."/>
        </authorList>
    </citation>
    <scope>NUCLEOTIDE SEQUENCE</scope>
    <source>
        <strain evidence="4">CBHHK002</strain>
    </source>
</reference>
<protein>
    <submittedName>
        <fullName evidence="4">Ankyrin repeat-containing domain protein</fullName>
    </submittedName>
</protein>
<dbReference type="PANTHER" id="PTHR24198">
    <property type="entry name" value="ANKYRIN REPEAT AND PROTEIN KINASE DOMAIN-CONTAINING PROTEIN"/>
    <property type="match status" value="1"/>
</dbReference>
<sequence>MAGFRDLPAELIIHIASLSVREIILDPDNCLTWNSHREPELVPDLPSINSLSQTSIALHRAFNPALYYLCTRVEVLGRLALLFAVQHQLDTAFDRFIAEGIDPNSEYNFKSCRCTLIHIAATLGHRAMVIKLLGKDEEEKRMTAYARACPDPATALDYAARQRHMDVVQLLAPVLPPAIPRDIPPPGPLQPVPVQTHTQYLSFALTEAVASQDPEICVYLISEGADVNFLADVPPVKPPLFYAIHMNNLALVQLLLASGADPNRYNPYILFMAADGGNLDMIRVLIQAGADVHVRNDQLCNVLTCCTDVEVLRFFLERGVDPNNGDIEGDTVLHSACGERRFLYGNECVELLCRFGAMPDKTNDVGQTALDLALANQLQDIVKIMEPFVHDPDVRAKIAE</sequence>
<name>A0AAD6Z7V7_9AGAR</name>
<dbReference type="Gene3D" id="1.25.40.20">
    <property type="entry name" value="Ankyrin repeat-containing domain"/>
    <property type="match status" value="3"/>
</dbReference>
<dbReference type="SUPFAM" id="SSF48403">
    <property type="entry name" value="Ankyrin repeat"/>
    <property type="match status" value="1"/>
</dbReference>
<keyword evidence="1" id="KW-0677">Repeat</keyword>
<gene>
    <name evidence="4" type="ORF">DFH08DRAFT_452013</name>
</gene>
<dbReference type="PANTHER" id="PTHR24198:SF165">
    <property type="entry name" value="ANKYRIN REPEAT-CONTAINING PROTEIN-RELATED"/>
    <property type="match status" value="1"/>
</dbReference>
<evidence type="ECO:0000256" key="1">
    <source>
        <dbReference type="ARBA" id="ARBA00022737"/>
    </source>
</evidence>
<dbReference type="Proteomes" id="UP001218218">
    <property type="component" value="Unassembled WGS sequence"/>
</dbReference>
<dbReference type="AlphaFoldDB" id="A0AAD6Z7V7"/>
<keyword evidence="5" id="KW-1185">Reference proteome</keyword>
<organism evidence="4 5">
    <name type="scientific">Mycena albidolilacea</name>
    <dbReference type="NCBI Taxonomy" id="1033008"/>
    <lineage>
        <taxon>Eukaryota</taxon>
        <taxon>Fungi</taxon>
        <taxon>Dikarya</taxon>
        <taxon>Basidiomycota</taxon>
        <taxon>Agaricomycotina</taxon>
        <taxon>Agaricomycetes</taxon>
        <taxon>Agaricomycetidae</taxon>
        <taxon>Agaricales</taxon>
        <taxon>Marasmiineae</taxon>
        <taxon>Mycenaceae</taxon>
        <taxon>Mycena</taxon>
    </lineage>
</organism>
<dbReference type="PROSITE" id="PS50297">
    <property type="entry name" value="ANK_REP_REGION"/>
    <property type="match status" value="1"/>
</dbReference>
<evidence type="ECO:0000256" key="2">
    <source>
        <dbReference type="ARBA" id="ARBA00023043"/>
    </source>
</evidence>